<evidence type="ECO:0000313" key="1">
    <source>
        <dbReference type="EMBL" id="TQV69713.1"/>
    </source>
</evidence>
<sequence>MRDRDLRIAASEIEKMKTTKSFEDFRESWENFLMRLEKVWEVNERKYKKDQSFQNWVSPYRKLRKKDPLLIFLKQARNAEMHSISSSVEKPLKILVKDTSGRGFALDSISTRLEKGVFTINIETRDGFAEGKAELVPTSPEVIRIKNRDKWYNPPWSHLKNRIDDLHPIYIAELGLAFYAAFVEELGRKYGENI</sequence>
<dbReference type="Proteomes" id="UP000319732">
    <property type="component" value="Unassembled WGS sequence"/>
</dbReference>
<gene>
    <name evidence="1" type="ORF">FKG94_23265</name>
</gene>
<dbReference type="RefSeq" id="WP_142929352.1">
    <property type="nucleotide sequence ID" value="NZ_ML660105.1"/>
</dbReference>
<dbReference type="AlphaFoldDB" id="A0A545SXM6"/>
<accession>A0A545SXM6</accession>
<evidence type="ECO:0000313" key="2">
    <source>
        <dbReference type="Proteomes" id="UP000319732"/>
    </source>
</evidence>
<protein>
    <submittedName>
        <fullName evidence="1">Uncharacterized protein</fullName>
    </submittedName>
</protein>
<dbReference type="EMBL" id="VHSG01000027">
    <property type="protein sequence ID" value="TQV69713.1"/>
    <property type="molecule type" value="Genomic_DNA"/>
</dbReference>
<comment type="caution">
    <text evidence="1">The sequence shown here is derived from an EMBL/GenBank/DDBJ whole genome shotgun (WGS) entry which is preliminary data.</text>
</comment>
<keyword evidence="2" id="KW-1185">Reference proteome</keyword>
<name>A0A545SXM6_9GAMM</name>
<organism evidence="1 2">
    <name type="scientific">Exilibacterium tricleocarpae</name>
    <dbReference type="NCBI Taxonomy" id="2591008"/>
    <lineage>
        <taxon>Bacteria</taxon>
        <taxon>Pseudomonadati</taxon>
        <taxon>Pseudomonadota</taxon>
        <taxon>Gammaproteobacteria</taxon>
        <taxon>Cellvibrionales</taxon>
        <taxon>Cellvibrionaceae</taxon>
        <taxon>Exilibacterium</taxon>
    </lineage>
</organism>
<dbReference type="OrthoDB" id="1493924at2"/>
<proteinExistence type="predicted"/>
<reference evidence="1 2" key="1">
    <citation type="submission" date="2019-06" db="EMBL/GenBank/DDBJ databases">
        <title>Whole genome sequence for Cellvibrionaceae sp. R142.</title>
        <authorList>
            <person name="Wang G."/>
        </authorList>
    </citation>
    <scope>NUCLEOTIDE SEQUENCE [LARGE SCALE GENOMIC DNA]</scope>
    <source>
        <strain evidence="1 2">R142</strain>
    </source>
</reference>